<dbReference type="RefSeq" id="WP_092923543.1">
    <property type="nucleotide sequence ID" value="NZ_FJTZ01000012.1"/>
</dbReference>
<proteinExistence type="predicted"/>
<reference evidence="1 2" key="1">
    <citation type="submission" date="2014-09" db="EMBL/GenBank/DDBJ databases">
        <authorList>
            <person name="Hornung B.V."/>
        </authorList>
    </citation>
    <scope>NUCLEOTIDE SEQUENCE [LARGE SCALE GENOMIC DNA]</scope>
    <source>
        <strain evidence="1 2">FRIFI</strain>
    </source>
</reference>
<protein>
    <submittedName>
        <fullName evidence="1">Purine nucleoside phosphorylase</fullName>
    </submittedName>
</protein>
<evidence type="ECO:0000313" key="1">
    <source>
        <dbReference type="EMBL" id="CEI74011.1"/>
    </source>
</evidence>
<gene>
    <name evidence="1" type="ORF">FRIFI_2486</name>
</gene>
<name>A0A2P2BUH3_9FIRM</name>
<dbReference type="InterPro" id="IPR007553">
    <property type="entry name" value="2-thiour_desulf"/>
</dbReference>
<dbReference type="EMBL" id="LN650648">
    <property type="protein sequence ID" value="CEI74011.1"/>
    <property type="molecule type" value="Genomic_DNA"/>
</dbReference>
<dbReference type="KEGG" id="rhom:FRIFI_2486"/>
<dbReference type="Proteomes" id="UP000245695">
    <property type="component" value="Chromosome 1"/>
</dbReference>
<evidence type="ECO:0000313" key="2">
    <source>
        <dbReference type="Proteomes" id="UP000245695"/>
    </source>
</evidence>
<dbReference type="PANTHER" id="PTHR30087:SF1">
    <property type="entry name" value="HYPOTHETICAL CYTOSOLIC PROTEIN"/>
    <property type="match status" value="1"/>
</dbReference>
<dbReference type="PANTHER" id="PTHR30087">
    <property type="entry name" value="INNER MEMBRANE PROTEIN"/>
    <property type="match status" value="1"/>
</dbReference>
<dbReference type="Pfam" id="PF04463">
    <property type="entry name" value="2-thiour_desulf"/>
    <property type="match status" value="1"/>
</dbReference>
<dbReference type="AlphaFoldDB" id="A0A2P2BUH3"/>
<organism evidence="1 2">
    <name type="scientific">Romboutsia hominis</name>
    <dbReference type="NCBI Taxonomy" id="1507512"/>
    <lineage>
        <taxon>Bacteria</taxon>
        <taxon>Bacillati</taxon>
        <taxon>Bacillota</taxon>
        <taxon>Clostridia</taxon>
        <taxon>Peptostreptococcales</taxon>
        <taxon>Peptostreptococcaceae</taxon>
        <taxon>Romboutsia</taxon>
    </lineage>
</organism>
<accession>A0A2P2BUH3</accession>
<sequence>MILVSACLLGINCKYNGENNKNENVKKFLEGKEFIIVCPEQLGGMSTPREPSEIVKLDGYDVIKGKASVINKQRLDVTKKFRNGADEALKIAKLYNCKEAILKDGSPSCGSSYIYDGSFAGKKKDGLGVTAALLIENGIKVISEKEL</sequence>
<keyword evidence="2" id="KW-1185">Reference proteome</keyword>